<comment type="caution">
    <text evidence="1">The sequence shown here is derived from an EMBL/GenBank/DDBJ whole genome shotgun (WGS) entry which is preliminary data.</text>
</comment>
<proteinExistence type="predicted"/>
<dbReference type="Pfam" id="PF09338">
    <property type="entry name" value="Gly_reductase"/>
    <property type="match status" value="1"/>
</dbReference>
<dbReference type="EMBL" id="BARV01041215">
    <property type="protein sequence ID" value="GAI48698.1"/>
    <property type="molecule type" value="Genomic_DNA"/>
</dbReference>
<organism evidence="1">
    <name type="scientific">marine sediment metagenome</name>
    <dbReference type="NCBI Taxonomy" id="412755"/>
    <lineage>
        <taxon>unclassified sequences</taxon>
        <taxon>metagenomes</taxon>
        <taxon>ecological metagenomes</taxon>
    </lineage>
</organism>
<feature type="non-terminal residue" evidence="1">
    <location>
        <position position="152"/>
    </location>
</feature>
<accession>X1NYL5</accession>
<dbReference type="InterPro" id="IPR015417">
    <property type="entry name" value="Gly_reductase_pB_sua/b"/>
</dbReference>
<dbReference type="AlphaFoldDB" id="X1NYL5"/>
<gene>
    <name evidence="1" type="ORF">S06H3_62485</name>
</gene>
<evidence type="ECO:0000313" key="1">
    <source>
        <dbReference type="EMBL" id="GAI48698.1"/>
    </source>
</evidence>
<sequence>CKDVAPDELEVYELSPVTDTSLPRVAYVHTLLSEGLLHDTWFYGVDAKKILPTLIHPNEVMDGAIVSGNCVSACDKHTTYHHLNNSVIKELYRSHGKDLNFIGVIITNLNVTLADKERSSDCASKLAKLIGAEGAIISKEGFGNPDTDLMML</sequence>
<feature type="non-terminal residue" evidence="1">
    <location>
        <position position="1"/>
    </location>
</feature>
<dbReference type="GO" id="GO:0050485">
    <property type="term" value="F:oxidoreductase activity, acting on X-H and Y-H to form an X-Y bond, with a disulfide as acceptor"/>
    <property type="evidence" value="ECO:0007669"/>
    <property type="project" value="InterPro"/>
</dbReference>
<reference evidence="1" key="1">
    <citation type="journal article" date="2014" name="Front. Microbiol.">
        <title>High frequency of phylogenetically diverse reductive dehalogenase-homologous genes in deep subseafloor sedimentary metagenomes.</title>
        <authorList>
            <person name="Kawai M."/>
            <person name="Futagami T."/>
            <person name="Toyoda A."/>
            <person name="Takaki Y."/>
            <person name="Nishi S."/>
            <person name="Hori S."/>
            <person name="Arai W."/>
            <person name="Tsubouchi T."/>
            <person name="Morono Y."/>
            <person name="Uchiyama I."/>
            <person name="Ito T."/>
            <person name="Fujiyama A."/>
            <person name="Inagaki F."/>
            <person name="Takami H."/>
        </authorList>
    </citation>
    <scope>NUCLEOTIDE SEQUENCE</scope>
    <source>
        <strain evidence="1">Expedition CK06-06</strain>
    </source>
</reference>
<protein>
    <submittedName>
        <fullName evidence="1">Uncharacterized protein</fullName>
    </submittedName>
</protein>
<name>X1NYL5_9ZZZZ</name>